<gene>
    <name evidence="1" type="ORF">Vadar_011653</name>
</gene>
<dbReference type="EMBL" id="CM037157">
    <property type="protein sequence ID" value="KAH7849009.1"/>
    <property type="molecule type" value="Genomic_DNA"/>
</dbReference>
<evidence type="ECO:0000313" key="1">
    <source>
        <dbReference type="EMBL" id="KAH7849009.1"/>
    </source>
</evidence>
<name>A0ACB7Y7L8_9ERIC</name>
<reference evidence="1 2" key="1">
    <citation type="journal article" date="2021" name="Hortic Res">
        <title>High-quality reference genome and annotation aids understanding of berry development for evergreen blueberry (Vaccinium darrowii).</title>
        <authorList>
            <person name="Yu J."/>
            <person name="Hulse-Kemp A.M."/>
            <person name="Babiker E."/>
            <person name="Staton M."/>
        </authorList>
    </citation>
    <scope>NUCLEOTIDE SEQUENCE [LARGE SCALE GENOMIC DNA]</scope>
    <source>
        <strain evidence="2">cv. NJ 8807/NJ 8810</strain>
        <tissue evidence="1">Young leaf</tissue>
    </source>
</reference>
<dbReference type="Proteomes" id="UP000828048">
    <property type="component" value="Chromosome 7"/>
</dbReference>
<evidence type="ECO:0000313" key="2">
    <source>
        <dbReference type="Proteomes" id="UP000828048"/>
    </source>
</evidence>
<keyword evidence="2" id="KW-1185">Reference proteome</keyword>
<comment type="caution">
    <text evidence="1">The sequence shown here is derived from an EMBL/GenBank/DDBJ whole genome shotgun (WGS) entry which is preliminary data.</text>
</comment>
<accession>A0ACB7Y7L8</accession>
<organism evidence="1 2">
    <name type="scientific">Vaccinium darrowii</name>
    <dbReference type="NCBI Taxonomy" id="229202"/>
    <lineage>
        <taxon>Eukaryota</taxon>
        <taxon>Viridiplantae</taxon>
        <taxon>Streptophyta</taxon>
        <taxon>Embryophyta</taxon>
        <taxon>Tracheophyta</taxon>
        <taxon>Spermatophyta</taxon>
        <taxon>Magnoliopsida</taxon>
        <taxon>eudicotyledons</taxon>
        <taxon>Gunneridae</taxon>
        <taxon>Pentapetalae</taxon>
        <taxon>asterids</taxon>
        <taxon>Ericales</taxon>
        <taxon>Ericaceae</taxon>
        <taxon>Vaccinioideae</taxon>
        <taxon>Vaccinieae</taxon>
        <taxon>Vaccinium</taxon>
    </lineage>
</organism>
<sequence>MDVLQFRSICSLWRSSLPSGTWPPPLSLTLPFHIVPHSFPHPRARYTLTEATVYRLHNPSNFPPMTWIIKVSENLPEVVVIHNGDLSGLRHGDERWTPLVEYGGMKGGHQYFSSPLNHFLSGNKKHLVESCGELWLLNRKHNKTCFQVYKLKEVEDEWEEVSDLGDRILFAGRDCCSFSVSAANFKGRNCEGNCIFFLYDTYSPSAALWGPNCEVGLDGKPLIYHVGNCCVDRLAAHPGFAHLFQPLPSLLESGPSSSSQY</sequence>
<protein>
    <submittedName>
        <fullName evidence="1">Uncharacterized protein</fullName>
    </submittedName>
</protein>
<proteinExistence type="predicted"/>